<dbReference type="EMBL" id="KL142375">
    <property type="protein sequence ID" value="KDR78008.1"/>
    <property type="molecule type" value="Genomic_DNA"/>
</dbReference>
<dbReference type="InterPro" id="IPR052953">
    <property type="entry name" value="Ser-rich/MCO-related"/>
</dbReference>
<keyword evidence="2" id="KW-0472">Membrane</keyword>
<dbReference type="Proteomes" id="UP000027222">
    <property type="component" value="Unassembled WGS sequence"/>
</dbReference>
<organism evidence="4 5">
    <name type="scientific">Galerina marginata (strain CBS 339.88)</name>
    <dbReference type="NCBI Taxonomy" id="685588"/>
    <lineage>
        <taxon>Eukaryota</taxon>
        <taxon>Fungi</taxon>
        <taxon>Dikarya</taxon>
        <taxon>Basidiomycota</taxon>
        <taxon>Agaricomycotina</taxon>
        <taxon>Agaricomycetes</taxon>
        <taxon>Agaricomycetidae</taxon>
        <taxon>Agaricales</taxon>
        <taxon>Agaricineae</taxon>
        <taxon>Strophariaceae</taxon>
        <taxon>Galerina</taxon>
    </lineage>
</organism>
<feature type="compositionally biased region" description="Polar residues" evidence="1">
    <location>
        <begin position="375"/>
        <end position="384"/>
    </location>
</feature>
<feature type="signal peptide" evidence="3">
    <location>
        <begin position="1"/>
        <end position="21"/>
    </location>
</feature>
<dbReference type="Gene3D" id="2.60.40.420">
    <property type="entry name" value="Cupredoxins - blue copper proteins"/>
    <property type="match status" value="1"/>
</dbReference>
<dbReference type="PANTHER" id="PTHR34883">
    <property type="entry name" value="SERINE-RICH PROTEIN, PUTATIVE-RELATED-RELATED"/>
    <property type="match status" value="1"/>
</dbReference>
<evidence type="ECO:0000313" key="4">
    <source>
        <dbReference type="EMBL" id="KDR78008.1"/>
    </source>
</evidence>
<feature type="region of interest" description="Disordered" evidence="1">
    <location>
        <begin position="375"/>
        <end position="432"/>
    </location>
</feature>
<feature type="compositionally biased region" description="Polar residues" evidence="1">
    <location>
        <begin position="327"/>
        <end position="349"/>
    </location>
</feature>
<feature type="region of interest" description="Disordered" evidence="1">
    <location>
        <begin position="284"/>
        <end position="352"/>
    </location>
</feature>
<protein>
    <recommendedName>
        <fullName evidence="6">Phytocyanin domain-containing protein</fullName>
    </recommendedName>
</protein>
<dbReference type="OrthoDB" id="1921208at2759"/>
<feature type="transmembrane region" description="Helical" evidence="2">
    <location>
        <begin position="214"/>
        <end position="238"/>
    </location>
</feature>
<accession>A0A067TGC6</accession>
<dbReference type="CDD" id="cd00920">
    <property type="entry name" value="Cupredoxin"/>
    <property type="match status" value="1"/>
</dbReference>
<feature type="compositionally biased region" description="Basic and acidic residues" evidence="1">
    <location>
        <begin position="396"/>
        <end position="405"/>
    </location>
</feature>
<keyword evidence="2" id="KW-0812">Transmembrane</keyword>
<dbReference type="PANTHER" id="PTHR34883:SF15">
    <property type="entry name" value="EXTRACELLULAR SERINE-RICH PROTEIN"/>
    <property type="match status" value="1"/>
</dbReference>
<dbReference type="SUPFAM" id="SSF49503">
    <property type="entry name" value="Cupredoxins"/>
    <property type="match status" value="1"/>
</dbReference>
<dbReference type="STRING" id="685588.A0A067TGC6"/>
<dbReference type="InterPro" id="IPR008972">
    <property type="entry name" value="Cupredoxin"/>
</dbReference>
<evidence type="ECO:0000256" key="3">
    <source>
        <dbReference type="SAM" id="SignalP"/>
    </source>
</evidence>
<proteinExistence type="predicted"/>
<feature type="region of interest" description="Disordered" evidence="1">
    <location>
        <begin position="174"/>
        <end position="210"/>
    </location>
</feature>
<evidence type="ECO:0000313" key="5">
    <source>
        <dbReference type="Proteomes" id="UP000027222"/>
    </source>
</evidence>
<evidence type="ECO:0000256" key="2">
    <source>
        <dbReference type="SAM" id="Phobius"/>
    </source>
</evidence>
<sequence length="432" mass="45489">MVLRLHILIFAALNCLLAVRGQTTHIVHVGQKGSFFDPPTTSAGPNDTVTFLFDGFIHTVTQSSLENPCLPLPGGFSSGPAGKLDNGSEPSQTWDLHIANASQPIYFFCELSQPFSHCGSGMVGAINPPSIQVYDQLRSSVLANPPNTPVPSLTPALTGIGAFATQTPAIPLTSVSIPPSSSATPSSDSASTITVTPTPPPVPASSSGKSPSHLGAIVGGAVGGAVVIVLLIAVLLWFHRQRQLKEIPTSPLTDDSDFFRYNPGPARRPSEAFVEAKHLENLSTPALSQISPLRSRSPDPPLSPNRRRGQNPPFPPGVPQIVVQPLATPQQQYERSGFERQTSYGSLTSAPGGAPDQINIQALASEVAVLLRNPSASTGQSTLTIPEGPRPLNKNLESRSRDPINRNDSPMGPPAYRAMGGTPASDRTGSNR</sequence>
<dbReference type="HOGENOM" id="CLU_634674_0_0_1"/>
<reference evidence="5" key="1">
    <citation type="journal article" date="2014" name="Proc. Natl. Acad. Sci. U.S.A.">
        <title>Extensive sampling of basidiomycete genomes demonstrates inadequacy of the white-rot/brown-rot paradigm for wood decay fungi.</title>
        <authorList>
            <person name="Riley R."/>
            <person name="Salamov A.A."/>
            <person name="Brown D.W."/>
            <person name="Nagy L.G."/>
            <person name="Floudas D."/>
            <person name="Held B.W."/>
            <person name="Levasseur A."/>
            <person name="Lombard V."/>
            <person name="Morin E."/>
            <person name="Otillar R."/>
            <person name="Lindquist E.A."/>
            <person name="Sun H."/>
            <person name="LaButti K.M."/>
            <person name="Schmutz J."/>
            <person name="Jabbour D."/>
            <person name="Luo H."/>
            <person name="Baker S.E."/>
            <person name="Pisabarro A.G."/>
            <person name="Walton J.D."/>
            <person name="Blanchette R.A."/>
            <person name="Henrissat B."/>
            <person name="Martin F."/>
            <person name="Cullen D."/>
            <person name="Hibbett D.S."/>
            <person name="Grigoriev I.V."/>
        </authorList>
    </citation>
    <scope>NUCLEOTIDE SEQUENCE [LARGE SCALE GENOMIC DNA]</scope>
    <source>
        <strain evidence="5">CBS 339.88</strain>
    </source>
</reference>
<dbReference type="AlphaFoldDB" id="A0A067TGC6"/>
<name>A0A067TGC6_GALM3</name>
<keyword evidence="3" id="KW-0732">Signal</keyword>
<feature type="compositionally biased region" description="Low complexity" evidence="1">
    <location>
        <begin position="174"/>
        <end position="196"/>
    </location>
</feature>
<evidence type="ECO:0000256" key="1">
    <source>
        <dbReference type="SAM" id="MobiDB-lite"/>
    </source>
</evidence>
<evidence type="ECO:0008006" key="6">
    <source>
        <dbReference type="Google" id="ProtNLM"/>
    </source>
</evidence>
<keyword evidence="2" id="KW-1133">Transmembrane helix</keyword>
<feature type="chain" id="PRO_5001649081" description="Phytocyanin domain-containing protein" evidence="3">
    <location>
        <begin position="22"/>
        <end position="432"/>
    </location>
</feature>
<gene>
    <name evidence="4" type="ORF">GALMADRAFT_1296964</name>
</gene>
<keyword evidence="5" id="KW-1185">Reference proteome</keyword>